<dbReference type="PANTHER" id="PTHR10133:SF27">
    <property type="entry name" value="DNA POLYMERASE NU"/>
    <property type="match status" value="1"/>
</dbReference>
<dbReference type="PRINTS" id="PR00868">
    <property type="entry name" value="DNAPOLI"/>
</dbReference>
<sequence length="597" mass="64853">MRTRSTPHTGSMHIVVAAAEPGSWVLRLVSANGKPAGEPHTVTDEGLAFEVARRENAARAAGVVPPVWTWLETSVPAALLLAAGVWVTRCRDLGLCATILATAATAPGSGAPDPTSDEPRPLDYRPVIEPADPRRVPGPRAPAEPSSQGSLFAVVEQRGPGTDELIAELAAQNRACETARYPRRIERLLALESQGALVAADMRHHGVPWSPRAHEEILEELLGPRPVGEERPARMQELARRVRDVLDAPTLNPDSPVELLKALRNAGVDVDTTRAWRLQDWALVNGRPQEQRVAIVEPVLEYKKLSRIFSATGWHWLDTWVREERFHPEYVVGGVVTGRWAARGGGALQIPKYIRGAVRADPGRALVVADAAQLEPRVLAILARDDALAEASRDRDLYESIALQGEARGSELKERAHAKLALLGAMYGATSGAGGRFMPHLARMFPRAVGYVEHAARVGELGHQVCTYLGRWSPVPGAEWFEVQRATATQAGERRATQAARGHGRFSRNFVVQGSAAEWALAWLGHIRQGLHDAGLDAQLVFFLHDEVMVHCAEQHAPRVRDLVTQAAEQAVITVFGRVPVAVPVATTVVTSYADAK</sequence>
<gene>
    <name evidence="6" type="ORF">SAMN06296028_102171</name>
</gene>
<evidence type="ECO:0000256" key="3">
    <source>
        <dbReference type="ARBA" id="ARBA00049244"/>
    </source>
</evidence>
<reference evidence="7" key="1">
    <citation type="submission" date="2017-04" db="EMBL/GenBank/DDBJ databases">
        <authorList>
            <person name="Varghese N."/>
            <person name="Submissions S."/>
        </authorList>
    </citation>
    <scope>NUCLEOTIDE SEQUENCE [LARGE SCALE GENOMIC DNA]</scope>
    <source>
        <strain evidence="7">NIO-1021</strain>
    </source>
</reference>
<evidence type="ECO:0000313" key="7">
    <source>
        <dbReference type="Proteomes" id="UP000192929"/>
    </source>
</evidence>
<feature type="domain" description="DNA-directed DNA polymerase family A palm" evidence="5">
    <location>
        <begin position="351"/>
        <end position="556"/>
    </location>
</feature>
<evidence type="ECO:0000259" key="5">
    <source>
        <dbReference type="SMART" id="SM00482"/>
    </source>
</evidence>
<dbReference type="NCBIfam" id="NF011538">
    <property type="entry name" value="PRK14975.1-1"/>
    <property type="match status" value="1"/>
</dbReference>
<dbReference type="SMART" id="SM00482">
    <property type="entry name" value="POLAc"/>
    <property type="match status" value="1"/>
</dbReference>
<dbReference type="CDD" id="cd06444">
    <property type="entry name" value="DNA_pol_A"/>
    <property type="match status" value="1"/>
</dbReference>
<dbReference type="GO" id="GO:0006261">
    <property type="term" value="P:DNA-templated DNA replication"/>
    <property type="evidence" value="ECO:0007669"/>
    <property type="project" value="InterPro"/>
</dbReference>
<dbReference type="EC" id="2.7.7.7" evidence="1"/>
<accession>A0A1X7CCC0</accession>
<evidence type="ECO:0000256" key="1">
    <source>
        <dbReference type="ARBA" id="ARBA00012417"/>
    </source>
</evidence>
<dbReference type="InterPro" id="IPR043502">
    <property type="entry name" value="DNA/RNA_pol_sf"/>
</dbReference>
<dbReference type="GO" id="GO:0003887">
    <property type="term" value="F:DNA-directed DNA polymerase activity"/>
    <property type="evidence" value="ECO:0007669"/>
    <property type="project" value="UniProtKB-EC"/>
</dbReference>
<dbReference type="InterPro" id="IPR002298">
    <property type="entry name" value="DNA_polymerase_A"/>
</dbReference>
<feature type="compositionally biased region" description="Low complexity" evidence="4">
    <location>
        <begin position="105"/>
        <end position="114"/>
    </location>
</feature>
<dbReference type="Proteomes" id="UP000192929">
    <property type="component" value="Unassembled WGS sequence"/>
</dbReference>
<comment type="catalytic activity">
    <reaction evidence="3">
        <text>DNA(n) + a 2'-deoxyribonucleoside 5'-triphosphate = DNA(n+1) + diphosphate</text>
        <dbReference type="Rhea" id="RHEA:22508"/>
        <dbReference type="Rhea" id="RHEA-COMP:17339"/>
        <dbReference type="Rhea" id="RHEA-COMP:17340"/>
        <dbReference type="ChEBI" id="CHEBI:33019"/>
        <dbReference type="ChEBI" id="CHEBI:61560"/>
        <dbReference type="ChEBI" id="CHEBI:173112"/>
        <dbReference type="EC" id="2.7.7.7"/>
    </reaction>
</comment>
<dbReference type="Gene3D" id="3.30.70.370">
    <property type="match status" value="1"/>
</dbReference>
<organism evidence="6 7">
    <name type="scientific">Kocuria marina subsp. indica</name>
    <dbReference type="NCBI Taxonomy" id="1049583"/>
    <lineage>
        <taxon>Bacteria</taxon>
        <taxon>Bacillati</taxon>
        <taxon>Actinomycetota</taxon>
        <taxon>Actinomycetes</taxon>
        <taxon>Micrococcales</taxon>
        <taxon>Micrococcaceae</taxon>
        <taxon>Kocuria</taxon>
    </lineage>
</organism>
<feature type="region of interest" description="Disordered" evidence="4">
    <location>
        <begin position="105"/>
        <end position="149"/>
    </location>
</feature>
<dbReference type="InterPro" id="IPR001098">
    <property type="entry name" value="DNA-dir_DNA_pol_A_palm_dom"/>
</dbReference>
<evidence type="ECO:0000313" key="6">
    <source>
        <dbReference type="EMBL" id="SME93987.1"/>
    </source>
</evidence>
<evidence type="ECO:0000256" key="2">
    <source>
        <dbReference type="ARBA" id="ARBA00022705"/>
    </source>
</evidence>
<keyword evidence="7" id="KW-1185">Reference proteome</keyword>
<dbReference type="GO" id="GO:0006302">
    <property type="term" value="P:double-strand break repair"/>
    <property type="evidence" value="ECO:0007669"/>
    <property type="project" value="TreeGrafter"/>
</dbReference>
<dbReference type="EMBL" id="FXAC01000002">
    <property type="protein sequence ID" value="SME93987.1"/>
    <property type="molecule type" value="Genomic_DNA"/>
</dbReference>
<proteinExistence type="predicted"/>
<dbReference type="AlphaFoldDB" id="A0A1X7CCC0"/>
<dbReference type="Gene3D" id="1.10.150.20">
    <property type="entry name" value="5' to 3' exonuclease, C-terminal subdomain"/>
    <property type="match status" value="1"/>
</dbReference>
<keyword evidence="2" id="KW-0235">DNA replication</keyword>
<name>A0A1X7CCC0_9MICC</name>
<dbReference type="SUPFAM" id="SSF56672">
    <property type="entry name" value="DNA/RNA polymerases"/>
    <property type="match status" value="1"/>
</dbReference>
<dbReference type="GO" id="GO:0003677">
    <property type="term" value="F:DNA binding"/>
    <property type="evidence" value="ECO:0007669"/>
    <property type="project" value="InterPro"/>
</dbReference>
<evidence type="ECO:0000256" key="4">
    <source>
        <dbReference type="SAM" id="MobiDB-lite"/>
    </source>
</evidence>
<dbReference type="PANTHER" id="PTHR10133">
    <property type="entry name" value="DNA POLYMERASE I"/>
    <property type="match status" value="1"/>
</dbReference>
<dbReference type="Pfam" id="PF00476">
    <property type="entry name" value="DNA_pol_A"/>
    <property type="match status" value="1"/>
</dbReference>
<protein>
    <recommendedName>
        <fullName evidence="1">DNA-directed DNA polymerase</fullName>
        <ecNumber evidence="1">2.7.7.7</ecNumber>
    </recommendedName>
</protein>